<reference evidence="1" key="1">
    <citation type="journal article" date="2012" name="PLoS ONE">
        <title>Gene sets for utilization of primary and secondary nutrition supplies in the distal gut of endangered iberian lynx.</title>
        <authorList>
            <person name="Alcaide M."/>
            <person name="Messina E."/>
            <person name="Richter M."/>
            <person name="Bargiela R."/>
            <person name="Peplies J."/>
            <person name="Huws S.A."/>
            <person name="Newbold C.J."/>
            <person name="Golyshin P.N."/>
            <person name="Simon M.A."/>
            <person name="Lopez G."/>
            <person name="Yakimov M.M."/>
            <person name="Ferrer M."/>
        </authorList>
    </citation>
    <scope>NUCLEOTIDE SEQUENCE</scope>
</reference>
<sequence length="48" mass="5012">MASTMGTARGSTQASCRPLALSVTASPWRLTVSCSRSRVATGLKATRK</sequence>
<accession>J9GB35</accession>
<evidence type="ECO:0000313" key="1">
    <source>
        <dbReference type="EMBL" id="EJW96624.1"/>
    </source>
</evidence>
<comment type="caution">
    <text evidence="1">The sequence shown here is derived from an EMBL/GenBank/DDBJ whole genome shotgun (WGS) entry which is preliminary data.</text>
</comment>
<gene>
    <name evidence="1" type="ORF">EVA_15262</name>
</gene>
<dbReference type="EMBL" id="AMCI01005181">
    <property type="protein sequence ID" value="EJW96624.1"/>
    <property type="molecule type" value="Genomic_DNA"/>
</dbReference>
<dbReference type="AlphaFoldDB" id="J9GB35"/>
<protein>
    <submittedName>
        <fullName evidence="1">Uncharacterized protein</fullName>
    </submittedName>
</protein>
<name>J9GB35_9ZZZZ</name>
<proteinExistence type="predicted"/>
<organism evidence="1">
    <name type="scientific">gut metagenome</name>
    <dbReference type="NCBI Taxonomy" id="749906"/>
    <lineage>
        <taxon>unclassified sequences</taxon>
        <taxon>metagenomes</taxon>
        <taxon>organismal metagenomes</taxon>
    </lineage>
</organism>